<name>A0ABQ8J4U1_DERPT</name>
<gene>
    <name evidence="1" type="ORF">DERP_007526</name>
</gene>
<sequence>MVIIHPLSDKNYDGHMRLMGIIKDDHHIHDLMSPSLDSIFKNESINGHDEAENVNLTGETSN</sequence>
<reference evidence="1 2" key="2">
    <citation type="journal article" date="2022" name="Mol. Biol. Evol.">
        <title>Comparative Genomics Reveals Insights into the Divergent Evolution of Astigmatic Mites and Household Pest Adaptations.</title>
        <authorList>
            <person name="Xiong Q."/>
            <person name="Wan A.T."/>
            <person name="Liu X."/>
            <person name="Fung C.S."/>
            <person name="Xiao X."/>
            <person name="Malainual N."/>
            <person name="Hou J."/>
            <person name="Wang L."/>
            <person name="Wang M."/>
            <person name="Yang K.Y."/>
            <person name="Cui Y."/>
            <person name="Leung E.L."/>
            <person name="Nong W."/>
            <person name="Shin S.K."/>
            <person name="Au S.W."/>
            <person name="Jeong K.Y."/>
            <person name="Chew F.T."/>
            <person name="Hui J.H."/>
            <person name="Leung T.F."/>
            <person name="Tungtrongchitr A."/>
            <person name="Zhong N."/>
            <person name="Liu Z."/>
            <person name="Tsui S.K."/>
        </authorList>
    </citation>
    <scope>NUCLEOTIDE SEQUENCE [LARGE SCALE GENOMIC DNA]</scope>
    <source>
        <strain evidence="1">Derp</strain>
    </source>
</reference>
<protein>
    <submittedName>
        <fullName evidence="1">Uncharacterized protein</fullName>
    </submittedName>
</protein>
<reference evidence="1 2" key="1">
    <citation type="journal article" date="2018" name="J. Allergy Clin. Immunol.">
        <title>High-quality assembly of Dermatophagoides pteronyssinus genome and transcriptome reveals a wide range of novel allergens.</title>
        <authorList>
            <person name="Liu X.Y."/>
            <person name="Yang K.Y."/>
            <person name="Wang M.Q."/>
            <person name="Kwok J.S."/>
            <person name="Zeng X."/>
            <person name="Yang Z."/>
            <person name="Xiao X.J."/>
            <person name="Lau C.P."/>
            <person name="Li Y."/>
            <person name="Huang Z.M."/>
            <person name="Ba J.G."/>
            <person name="Yim A.K."/>
            <person name="Ouyang C.Y."/>
            <person name="Ngai S.M."/>
            <person name="Chan T.F."/>
            <person name="Leung E.L."/>
            <person name="Liu L."/>
            <person name="Liu Z.G."/>
            <person name="Tsui S.K."/>
        </authorList>
    </citation>
    <scope>NUCLEOTIDE SEQUENCE [LARGE SCALE GENOMIC DNA]</scope>
    <source>
        <strain evidence="1">Derp</strain>
    </source>
</reference>
<evidence type="ECO:0000313" key="1">
    <source>
        <dbReference type="EMBL" id="KAH9417527.1"/>
    </source>
</evidence>
<dbReference type="EMBL" id="NJHN03000077">
    <property type="protein sequence ID" value="KAH9417527.1"/>
    <property type="molecule type" value="Genomic_DNA"/>
</dbReference>
<proteinExistence type="predicted"/>
<accession>A0ABQ8J4U1</accession>
<evidence type="ECO:0000313" key="2">
    <source>
        <dbReference type="Proteomes" id="UP000887458"/>
    </source>
</evidence>
<dbReference type="Proteomes" id="UP000887458">
    <property type="component" value="Unassembled WGS sequence"/>
</dbReference>
<comment type="caution">
    <text evidence="1">The sequence shown here is derived from an EMBL/GenBank/DDBJ whole genome shotgun (WGS) entry which is preliminary data.</text>
</comment>
<organism evidence="1 2">
    <name type="scientific">Dermatophagoides pteronyssinus</name>
    <name type="common">European house dust mite</name>
    <dbReference type="NCBI Taxonomy" id="6956"/>
    <lineage>
        <taxon>Eukaryota</taxon>
        <taxon>Metazoa</taxon>
        <taxon>Ecdysozoa</taxon>
        <taxon>Arthropoda</taxon>
        <taxon>Chelicerata</taxon>
        <taxon>Arachnida</taxon>
        <taxon>Acari</taxon>
        <taxon>Acariformes</taxon>
        <taxon>Sarcoptiformes</taxon>
        <taxon>Astigmata</taxon>
        <taxon>Psoroptidia</taxon>
        <taxon>Analgoidea</taxon>
        <taxon>Pyroglyphidae</taxon>
        <taxon>Dermatophagoidinae</taxon>
        <taxon>Dermatophagoides</taxon>
    </lineage>
</organism>
<keyword evidence="2" id="KW-1185">Reference proteome</keyword>